<feature type="compositionally biased region" description="Low complexity" evidence="1">
    <location>
        <begin position="1517"/>
        <end position="1531"/>
    </location>
</feature>
<feature type="compositionally biased region" description="Polar residues" evidence="1">
    <location>
        <begin position="1356"/>
        <end position="1369"/>
    </location>
</feature>
<feature type="compositionally biased region" description="Polar residues" evidence="1">
    <location>
        <begin position="1403"/>
        <end position="1428"/>
    </location>
</feature>
<evidence type="ECO:0000313" key="2">
    <source>
        <dbReference type="EMBL" id="OQR90033.1"/>
    </source>
</evidence>
<feature type="compositionally biased region" description="Polar residues" evidence="1">
    <location>
        <begin position="806"/>
        <end position="817"/>
    </location>
</feature>
<evidence type="ECO:0000256" key="1">
    <source>
        <dbReference type="SAM" id="MobiDB-lite"/>
    </source>
</evidence>
<accession>A0A1V9YWN6</accession>
<comment type="caution">
    <text evidence="2">The sequence shown here is derived from an EMBL/GenBank/DDBJ whole genome shotgun (WGS) entry which is preliminary data.</text>
</comment>
<feature type="compositionally biased region" description="Low complexity" evidence="1">
    <location>
        <begin position="1429"/>
        <end position="1442"/>
    </location>
</feature>
<protein>
    <submittedName>
        <fullName evidence="2">Uncharacterized protein</fullName>
    </submittedName>
</protein>
<reference evidence="2 3" key="1">
    <citation type="journal article" date="2014" name="Genome Biol. Evol.">
        <title>The secreted proteins of Achlya hypogyna and Thraustotheca clavata identify the ancestral oomycete secretome and reveal gene acquisitions by horizontal gene transfer.</title>
        <authorList>
            <person name="Misner I."/>
            <person name="Blouin N."/>
            <person name="Leonard G."/>
            <person name="Richards T.A."/>
            <person name="Lane C.E."/>
        </authorList>
    </citation>
    <scope>NUCLEOTIDE SEQUENCE [LARGE SCALE GENOMIC DNA]</scope>
    <source>
        <strain evidence="2 3">ATCC 34112</strain>
    </source>
</reference>
<feature type="compositionally biased region" description="Polar residues" evidence="1">
    <location>
        <begin position="1538"/>
        <end position="1557"/>
    </location>
</feature>
<sequence>IKPAHSSWDEQPIKPAQNYHEVERPIQPAQSSAWDERPIKPAQSYLEDEHPIQPARANSWDDRPIKPAQSTLDEQPIEQILTTSSWEDRPIQPAQNIVVDQSVESVQITPSDEDHLSTVDERSVESIESIALDDRPIQPAKSLIDEQPIPLTNSWDEQPIKPARSEISQDPQEIPFYEQSIKTNDPMEQEIIPAHERRSSSACTEWEPIVQRRRSSLEEDVVIRTDEIVSFESDDTDEESLPKFATRYDEMVAELSDFNIMWLLQLDLLEELYHHLELHSVSLSEMKRLMEMMEIKASHPIHAKVIGSFLRLMPFITTYYKSEGVLLTPHMEHLLPPFMALFQERSKAAISTLETNLKSWFSVLDVVLILNSLETAIVDLEMTELGIARLVTWFAQEMPMTNGVTKASSRLCDALVQLTSHRATKVRNASTDILANILGHNKSGEVPSWLANGTPQCLAARVSEKFPSHPLVSQLQSMQDIVIPPQEEPPAEAPIETPKENKPSKLKSRQITKPWLKKKEPADDTEEQPAKPWLTKKETPNDAEDQPAKPWLKKKVAAQNDNDEQPAKPWLKKKESPNDEEQQPAKPWLKNQELVNDTDEQQPAKPWLKKKEVVNDTEGELVKPWLKAEVSQVPEDTEANEPELKTWQQARIKNSTSVTLDEKTSDSMGIASNSSMEADVTSSSSLLPSVDMEISQCDKSFLDNDTNNQVRLKSTSFETDESASYSEDENMIVILDDEGFILSEEMDASEMHFGSDILDKTHDKNAVIFAIENVDAVPEKTSPWSELPSERGMKHPDQVRNRQENTNDSCAKTPSTSGDDEQPLLSSTLMLEDDNSFYEANVVGNVVALPTDIENVGDKEKMLVDIEAMLQAFKEEESGEEDLGGKQSWFFVDEHTDDDDEDYPNPAILGESDNEDSGWEETSRASLPLLGNTVYDILENHPLEFFALDKPHEDKAALEQILQEHHGFDEMLPPDMPIFIDTPQKKAFEHVLNSVNEVTIFTDDTKSNEIIKASHDDDLDSLIIPFAKNDFDDPVASLDQEHEPRALKNTTKEKFKIIMKEDYDEKDMVPNVNNTEIDKEIRKSVMEAFDDATVGTDDDESSSHQGYFRGRIASDFDEFFPEDEDYSERVDDGWSRVPSSIHSRRNSDVSNYGMDFHKHDFPGTNDIVVPEEEEEEDEPFIPENIDRFDFFDGFETVYPASLEANEAMEVLYIPLGWWIQECHDILVTSEHDEQASLAELDSAFCMLEVTFPTVEGDEDTLFYEESSDDDVAMPEHEWATICAYQENWRRAKNSLVVDFQSAVEMILNFDCQRKDEEAEWASANNQIPEQRSKSLTLRRNSIYGSLTPAVKRHSESSLQKAQAHLTPTPSALIIPPRIRTSAASPHLARSSSSRASSEASDSPRGSFTTPCHFQRGNSETSNSPRTSLTGSSRHSFTSESTSKPSLTRLGRYSPDPTESPRQSITKPSRLSRAPSDASISSRSSRLESPRKSLAMPSSRLARSASESIDSPRKSLAIPTSRLSRSPSTSIESPRKSLISRSPSTSIESPRKSMTSLESPRKSMTLPTSRLSRAPSDAIETPRKSLSMQPRPSETRHSISAIPSGLKKPVTASTRSLLPSRARSTSSAPSSGLRPPTILSRLKKSS</sequence>
<name>A0A1V9YWN6_9STRA</name>
<feature type="compositionally biased region" description="Polar residues" evidence="1">
    <location>
        <begin position="1459"/>
        <end position="1468"/>
    </location>
</feature>
<keyword evidence="3" id="KW-1185">Reference proteome</keyword>
<feature type="compositionally biased region" description="Low complexity" evidence="1">
    <location>
        <begin position="1381"/>
        <end position="1402"/>
    </location>
</feature>
<feature type="non-terminal residue" evidence="2">
    <location>
        <position position="1"/>
    </location>
</feature>
<feature type="region of interest" description="Disordered" evidence="1">
    <location>
        <begin position="1"/>
        <end position="94"/>
    </location>
</feature>
<feature type="region of interest" description="Disordered" evidence="1">
    <location>
        <begin position="486"/>
        <end position="610"/>
    </location>
</feature>
<feature type="compositionally biased region" description="Low complexity" evidence="1">
    <location>
        <begin position="1470"/>
        <end position="1483"/>
    </location>
</feature>
<feature type="compositionally biased region" description="Low complexity" evidence="1">
    <location>
        <begin position="1611"/>
        <end position="1630"/>
    </location>
</feature>
<dbReference type="Proteomes" id="UP000243217">
    <property type="component" value="Unassembled WGS sequence"/>
</dbReference>
<organism evidence="2 3">
    <name type="scientific">Thraustotheca clavata</name>
    <dbReference type="NCBI Taxonomy" id="74557"/>
    <lineage>
        <taxon>Eukaryota</taxon>
        <taxon>Sar</taxon>
        <taxon>Stramenopiles</taxon>
        <taxon>Oomycota</taxon>
        <taxon>Saprolegniomycetes</taxon>
        <taxon>Saprolegniales</taxon>
        <taxon>Achlyaceae</taxon>
        <taxon>Thraustotheca</taxon>
    </lineage>
</organism>
<proteinExistence type="predicted"/>
<feature type="region of interest" description="Disordered" evidence="1">
    <location>
        <begin position="897"/>
        <end position="920"/>
    </location>
</feature>
<evidence type="ECO:0000313" key="3">
    <source>
        <dbReference type="Proteomes" id="UP000243217"/>
    </source>
</evidence>
<dbReference type="EMBL" id="JNBS01002608">
    <property type="protein sequence ID" value="OQR90033.1"/>
    <property type="molecule type" value="Genomic_DNA"/>
</dbReference>
<feature type="region of interest" description="Disordered" evidence="1">
    <location>
        <begin position="1353"/>
        <end position="1645"/>
    </location>
</feature>
<feature type="region of interest" description="Disordered" evidence="1">
    <location>
        <begin position="779"/>
        <end position="823"/>
    </location>
</feature>
<feature type="compositionally biased region" description="Basic and acidic residues" evidence="1">
    <location>
        <begin position="788"/>
        <end position="805"/>
    </location>
</feature>
<dbReference type="STRING" id="74557.A0A1V9YWN6"/>
<gene>
    <name evidence="2" type="ORF">THRCLA_09457</name>
</gene>
<dbReference type="OrthoDB" id="79921at2759"/>